<evidence type="ECO:0000256" key="2">
    <source>
        <dbReference type="SAM" id="Phobius"/>
    </source>
</evidence>
<evidence type="ECO:0000256" key="1">
    <source>
        <dbReference type="SAM" id="MobiDB-lite"/>
    </source>
</evidence>
<sequence length="245" mass="25901">MKEVCIACPRCHSDNTTSLATLKSNGGHVLCDSCSFIFKVVPKRKSADGNVPAPTSEPTPPPKPHTQKLADAIQAISAATKAKHSNSSAEPIFLPVNSPVPTADTVEAPAAQESAAPRTNTSAPSISILLKQTPASVATANTYNQTLPFDLLEPTPPPAPGHHNGQVQIQTGNLVFTLLPSSNIEAAAPPIVINDAATHSSEITQQQLALAAQQENLHRQFNWTLASLVALTVLIIQLFYLLSMQ</sequence>
<reference evidence="3" key="1">
    <citation type="submission" date="2021-02" db="EMBL/GenBank/DDBJ databases">
        <title>Neisseriaceae sp. 26B isolated from the cloaca of a Common Toad-headed Turtle (Mesoclemmys nasuta).</title>
        <authorList>
            <person name="Spergser J."/>
            <person name="Busse H.-J."/>
        </authorList>
    </citation>
    <scope>NUCLEOTIDE SEQUENCE</scope>
    <source>
        <strain evidence="3">26B</strain>
    </source>
</reference>
<evidence type="ECO:0000313" key="3">
    <source>
        <dbReference type="EMBL" id="QRQ83422.1"/>
    </source>
</evidence>
<feature type="region of interest" description="Disordered" evidence="1">
    <location>
        <begin position="46"/>
        <end position="66"/>
    </location>
</feature>
<gene>
    <name evidence="3" type="ORF">JQU52_07455</name>
</gene>
<proteinExistence type="predicted"/>
<keyword evidence="2" id="KW-0472">Membrane</keyword>
<dbReference type="AlphaFoldDB" id="A0A892ZKH0"/>
<organism evidence="3 4">
    <name type="scientific">Paralysiella testudinis</name>
    <dbReference type="NCBI Taxonomy" id="2809020"/>
    <lineage>
        <taxon>Bacteria</taxon>
        <taxon>Pseudomonadati</taxon>
        <taxon>Pseudomonadota</taxon>
        <taxon>Betaproteobacteria</taxon>
        <taxon>Neisseriales</taxon>
        <taxon>Neisseriaceae</taxon>
        <taxon>Paralysiella</taxon>
    </lineage>
</organism>
<evidence type="ECO:0000313" key="4">
    <source>
        <dbReference type="Proteomes" id="UP000653156"/>
    </source>
</evidence>
<keyword evidence="2" id="KW-0812">Transmembrane</keyword>
<dbReference type="RefSeq" id="WP_230340474.1">
    <property type="nucleotide sequence ID" value="NZ_CP069798.1"/>
</dbReference>
<name>A0A892ZKH0_9NEIS</name>
<feature type="transmembrane region" description="Helical" evidence="2">
    <location>
        <begin position="223"/>
        <end position="242"/>
    </location>
</feature>
<dbReference type="EMBL" id="CP069798">
    <property type="protein sequence ID" value="QRQ83422.1"/>
    <property type="molecule type" value="Genomic_DNA"/>
</dbReference>
<dbReference type="Proteomes" id="UP000653156">
    <property type="component" value="Chromosome"/>
</dbReference>
<feature type="compositionally biased region" description="Pro residues" evidence="1">
    <location>
        <begin position="55"/>
        <end position="64"/>
    </location>
</feature>
<dbReference type="KEGG" id="ptes:JQU52_07455"/>
<keyword evidence="4" id="KW-1185">Reference proteome</keyword>
<accession>A0A892ZKH0</accession>
<keyword evidence="2" id="KW-1133">Transmembrane helix</keyword>
<protein>
    <submittedName>
        <fullName evidence="3">Uncharacterized protein</fullName>
    </submittedName>
</protein>